<evidence type="ECO:0000313" key="2">
    <source>
        <dbReference type="Proteomes" id="UP001461498"/>
    </source>
</evidence>
<proteinExistence type="predicted"/>
<dbReference type="EMBL" id="JAPXFL010000006">
    <property type="protein sequence ID" value="KAK9505320.1"/>
    <property type="molecule type" value="Genomic_DNA"/>
</dbReference>
<name>A0AAW1DAD5_9HEMI</name>
<reference evidence="1 2" key="1">
    <citation type="submission" date="2022-12" db="EMBL/GenBank/DDBJ databases">
        <title>Chromosome-level genome assembly of true bugs.</title>
        <authorList>
            <person name="Ma L."/>
            <person name="Li H."/>
        </authorList>
    </citation>
    <scope>NUCLEOTIDE SEQUENCE [LARGE SCALE GENOMIC DNA]</scope>
    <source>
        <strain evidence="1">Lab_2022b</strain>
    </source>
</reference>
<gene>
    <name evidence="1" type="ORF">O3M35_009404</name>
</gene>
<comment type="caution">
    <text evidence="1">The sequence shown here is derived from an EMBL/GenBank/DDBJ whole genome shotgun (WGS) entry which is preliminary data.</text>
</comment>
<protein>
    <submittedName>
        <fullName evidence="1">Uncharacterized protein</fullName>
    </submittedName>
</protein>
<sequence>MIRGLLESRGFTCYDEVYAVNSGGTSRIRRILSLSTIIATWLMCSIPLSGTRQMTKTKPRRFPSKSAIYMRSAPDTSRKNSKIGLEDSKIRGAGTVVRVTWPLYNFLLGLGADASHCIAG</sequence>
<organism evidence="1 2">
    <name type="scientific">Rhynocoris fuscipes</name>
    <dbReference type="NCBI Taxonomy" id="488301"/>
    <lineage>
        <taxon>Eukaryota</taxon>
        <taxon>Metazoa</taxon>
        <taxon>Ecdysozoa</taxon>
        <taxon>Arthropoda</taxon>
        <taxon>Hexapoda</taxon>
        <taxon>Insecta</taxon>
        <taxon>Pterygota</taxon>
        <taxon>Neoptera</taxon>
        <taxon>Paraneoptera</taxon>
        <taxon>Hemiptera</taxon>
        <taxon>Heteroptera</taxon>
        <taxon>Panheteroptera</taxon>
        <taxon>Cimicomorpha</taxon>
        <taxon>Reduviidae</taxon>
        <taxon>Harpactorinae</taxon>
        <taxon>Harpactorini</taxon>
        <taxon>Rhynocoris</taxon>
    </lineage>
</organism>
<dbReference type="Proteomes" id="UP001461498">
    <property type="component" value="Unassembled WGS sequence"/>
</dbReference>
<keyword evidence="2" id="KW-1185">Reference proteome</keyword>
<evidence type="ECO:0000313" key="1">
    <source>
        <dbReference type="EMBL" id="KAK9505320.1"/>
    </source>
</evidence>
<accession>A0AAW1DAD5</accession>
<dbReference type="AlphaFoldDB" id="A0AAW1DAD5"/>